<name>A0AAV7WQE1_PLEWA</name>
<gene>
    <name evidence="1" type="ORF">NDU88_001775</name>
</gene>
<comment type="caution">
    <text evidence="1">The sequence shown here is derived from an EMBL/GenBank/DDBJ whole genome shotgun (WGS) entry which is preliminary data.</text>
</comment>
<accession>A0AAV7WQE1</accession>
<keyword evidence="2" id="KW-1185">Reference proteome</keyword>
<evidence type="ECO:0000313" key="2">
    <source>
        <dbReference type="Proteomes" id="UP001066276"/>
    </source>
</evidence>
<proteinExistence type="predicted"/>
<organism evidence="1 2">
    <name type="scientific">Pleurodeles waltl</name>
    <name type="common">Iberian ribbed newt</name>
    <dbReference type="NCBI Taxonomy" id="8319"/>
    <lineage>
        <taxon>Eukaryota</taxon>
        <taxon>Metazoa</taxon>
        <taxon>Chordata</taxon>
        <taxon>Craniata</taxon>
        <taxon>Vertebrata</taxon>
        <taxon>Euteleostomi</taxon>
        <taxon>Amphibia</taxon>
        <taxon>Batrachia</taxon>
        <taxon>Caudata</taxon>
        <taxon>Salamandroidea</taxon>
        <taxon>Salamandridae</taxon>
        <taxon>Pleurodelinae</taxon>
        <taxon>Pleurodeles</taxon>
    </lineage>
</organism>
<evidence type="ECO:0000313" key="1">
    <source>
        <dbReference type="EMBL" id="KAJ1214149.1"/>
    </source>
</evidence>
<dbReference type="EMBL" id="JANPWB010000001">
    <property type="protein sequence ID" value="KAJ1214149.1"/>
    <property type="molecule type" value="Genomic_DNA"/>
</dbReference>
<dbReference type="AlphaFoldDB" id="A0AAV7WQE1"/>
<reference evidence="1" key="1">
    <citation type="journal article" date="2022" name="bioRxiv">
        <title>Sequencing and chromosome-scale assembly of the giantPleurodeles waltlgenome.</title>
        <authorList>
            <person name="Brown T."/>
            <person name="Elewa A."/>
            <person name="Iarovenko S."/>
            <person name="Subramanian E."/>
            <person name="Araus A.J."/>
            <person name="Petzold A."/>
            <person name="Susuki M."/>
            <person name="Suzuki K.-i.T."/>
            <person name="Hayashi T."/>
            <person name="Toyoda A."/>
            <person name="Oliveira C."/>
            <person name="Osipova E."/>
            <person name="Leigh N.D."/>
            <person name="Simon A."/>
            <person name="Yun M.H."/>
        </authorList>
    </citation>
    <scope>NUCLEOTIDE SEQUENCE</scope>
    <source>
        <strain evidence="1">20211129_DDA</strain>
        <tissue evidence="1">Liver</tissue>
    </source>
</reference>
<sequence length="98" mass="10887">MAHLCSFAIFPDTGYKTFAGMFGSSGWDRPRNFRPRAALDSQRRLSRRFGGDEPCGLNGMNLLIDDLAISFPIAFVAPSFQLNVSRITFTKAKIKSIP</sequence>
<dbReference type="Proteomes" id="UP001066276">
    <property type="component" value="Chromosome 1_1"/>
</dbReference>
<protein>
    <submittedName>
        <fullName evidence="1">Uncharacterized protein</fullName>
    </submittedName>
</protein>